<dbReference type="STRING" id="1802129.A3J04_01240"/>
<name>A0A1G2H3H6_9BACT</name>
<dbReference type="EMBL" id="MHNZ01000003">
    <property type="protein sequence ID" value="OGZ57024.1"/>
    <property type="molecule type" value="Genomic_DNA"/>
</dbReference>
<sequence length="209" mass="23594">MFRMIGRLFGGLFRNVGHLGRETVAALSAEGIVKAFTNEGKETIKRRRESMPLRAALASELLKLGSGHWPKYEGRYRKAQEEGFGGRIEEALISFLVKDPAGRIVGFQVVREFLDEMEGVDDKVFWAKIDGILDSVGTDAVRQVGYYASKAWSNPQFAAARQKLDELVVKLEDGTLGEVAERLKQQRERDKSVIEDPNLSYFQKIRRLS</sequence>
<reference evidence="1 2" key="1">
    <citation type="journal article" date="2016" name="Nat. Commun.">
        <title>Thousands of microbial genomes shed light on interconnected biogeochemical processes in an aquifer system.</title>
        <authorList>
            <person name="Anantharaman K."/>
            <person name="Brown C.T."/>
            <person name="Hug L.A."/>
            <person name="Sharon I."/>
            <person name="Castelle C.J."/>
            <person name="Probst A.J."/>
            <person name="Thomas B.C."/>
            <person name="Singh A."/>
            <person name="Wilkins M.J."/>
            <person name="Karaoz U."/>
            <person name="Brodie E.L."/>
            <person name="Williams K.H."/>
            <person name="Hubbard S.S."/>
            <person name="Banfield J.F."/>
        </authorList>
    </citation>
    <scope>NUCLEOTIDE SEQUENCE [LARGE SCALE GENOMIC DNA]</scope>
</reference>
<dbReference type="AlphaFoldDB" id="A0A1G2H3H6"/>
<comment type="caution">
    <text evidence="1">The sequence shown here is derived from an EMBL/GenBank/DDBJ whole genome shotgun (WGS) entry which is preliminary data.</text>
</comment>
<gene>
    <name evidence="1" type="ORF">A3J04_01240</name>
</gene>
<organism evidence="1 2">
    <name type="scientific">Candidatus Ryanbacteria bacterium RIFCSPLOWO2_02_FULL_47_14</name>
    <dbReference type="NCBI Taxonomy" id="1802129"/>
    <lineage>
        <taxon>Bacteria</taxon>
        <taxon>Candidatus Ryaniibacteriota</taxon>
    </lineage>
</organism>
<dbReference type="Proteomes" id="UP000177954">
    <property type="component" value="Unassembled WGS sequence"/>
</dbReference>
<proteinExistence type="predicted"/>
<accession>A0A1G2H3H6</accession>
<protein>
    <submittedName>
        <fullName evidence="1">Uncharacterized protein</fullName>
    </submittedName>
</protein>
<evidence type="ECO:0000313" key="1">
    <source>
        <dbReference type="EMBL" id="OGZ57024.1"/>
    </source>
</evidence>
<evidence type="ECO:0000313" key="2">
    <source>
        <dbReference type="Proteomes" id="UP000177954"/>
    </source>
</evidence>